<dbReference type="Gene3D" id="3.40.50.880">
    <property type="match status" value="1"/>
</dbReference>
<reference evidence="5 6" key="1">
    <citation type="submission" date="2023-07" db="EMBL/GenBank/DDBJ databases">
        <title>Genomic Encyclopedia of Type Strains, Phase IV (KMG-IV): sequencing the most valuable type-strain genomes for metagenomic binning, comparative biology and taxonomic classification.</title>
        <authorList>
            <person name="Goeker M."/>
        </authorList>
    </citation>
    <scope>NUCLEOTIDE SEQUENCE [LARGE SCALE GENOMIC DNA]</scope>
    <source>
        <strain evidence="5 6">DSM 17740</strain>
    </source>
</reference>
<dbReference type="EMBL" id="JAUSUQ010000004">
    <property type="protein sequence ID" value="MDQ0338662.1"/>
    <property type="molecule type" value="Genomic_DNA"/>
</dbReference>
<dbReference type="Proteomes" id="UP001232445">
    <property type="component" value="Unassembled WGS sequence"/>
</dbReference>
<evidence type="ECO:0000259" key="3">
    <source>
        <dbReference type="Pfam" id="PF01301"/>
    </source>
</evidence>
<dbReference type="PRINTS" id="PR00742">
    <property type="entry name" value="GLHYDRLASE35"/>
</dbReference>
<dbReference type="RefSeq" id="WP_307337362.1">
    <property type="nucleotide sequence ID" value="NZ_JAUSUQ010000004.1"/>
</dbReference>
<gene>
    <name evidence="5" type="ORF">J2S00_001448</name>
</gene>
<dbReference type="Pfam" id="PF22369">
    <property type="entry name" value="GLMA_2nd"/>
    <property type="match status" value="1"/>
</dbReference>
<evidence type="ECO:0000256" key="1">
    <source>
        <dbReference type="ARBA" id="ARBA00009809"/>
    </source>
</evidence>
<dbReference type="Pfam" id="PF01301">
    <property type="entry name" value="Glyco_hydro_35"/>
    <property type="match status" value="1"/>
</dbReference>
<comment type="caution">
    <text evidence="5">The sequence shown here is derived from an EMBL/GenBank/DDBJ whole genome shotgun (WGS) entry which is preliminary data.</text>
</comment>
<dbReference type="InterPro" id="IPR017853">
    <property type="entry name" value="GH"/>
</dbReference>
<dbReference type="EC" id="3.2.1.23" evidence="5"/>
<dbReference type="GO" id="GO:0004565">
    <property type="term" value="F:beta-galactosidase activity"/>
    <property type="evidence" value="ECO:0007669"/>
    <property type="project" value="UniProtKB-EC"/>
</dbReference>
<evidence type="ECO:0000313" key="5">
    <source>
        <dbReference type="EMBL" id="MDQ0338662.1"/>
    </source>
</evidence>
<keyword evidence="5" id="KW-0378">Hydrolase</keyword>
<sequence>MTVTWRQGKFIINGQETFLYGAEFHYYRVPQAEWSQRLDKIIEAGCNLVSTYVPWIWHEYEEGAFDFTGETRGERDLKSFLKLVKDKGLYCIVRPGPYVMAEVKNEGIPGWLLENYPQVIAKQRSGADHPTRVVSYQHPLFLEKVKNWYSAVNKVIAPMQINENGSVIMYQLCNEIGMLHWVTNTSDYNEDTLQKFAVYLEGQYQTISAFNTKYGLSESSFTDFVNIFKAGLPAHYPSFHFEWRRFWRDYIKDYVNHLRSFAKQTGITVPFIVNVHGFKDFSIYSRGVDYPIGLSQLYKTAELDDVVVAGDFYPGHIGYDTYHDLILSCSLTKSISHPEQPLFSAEFQSGRLADRPRLYPQDLDLNTRTCVAHGMNALNYYMFVAGENYEQIGLFGRRHEWQAPIDSKGQERPNYAKAKHLGHLFRTIGQRLLSASKHIHTYIAFNPDDYMTEVTDERDRDMVNELAAKRETFAFDGIQRLLAAANIHYEAVDLLKELDVEKVPTLWVFSSAYMNEDIQRKLANYVQAGGRLVLYPEIPTHDLYGKPCTVLADQLQLGEWEVVPGISRVDVLGIDSVNVKQRLKFSQYDGEVIAAFTEGAKPEVAAYTKRVGKGQILVLGIGMGHDYHYQLEVIKALAEVVGVRPHLTASDPDLSLVERTNGSDSFIFINNYDEVEKTAVIYEHGSPLFDGETITLPPRSGAVFVRYYRLNDDITIRYATVELTDLYQETGKIELRVIPIGRQGSIALTMEGKWRSNLEEQPIHGKLKIEGITDPLTLILTKDREDG</sequence>
<accession>A0ABU0CQH4</accession>
<protein>
    <submittedName>
        <fullName evidence="5">Beta-galactosidase</fullName>
        <ecNumber evidence="5">3.2.1.23</ecNumber>
    </submittedName>
</protein>
<dbReference type="Gene3D" id="3.20.20.80">
    <property type="entry name" value="Glycosidases"/>
    <property type="match status" value="1"/>
</dbReference>
<dbReference type="InterPro" id="IPR031330">
    <property type="entry name" value="Gly_Hdrlase_35_cat"/>
</dbReference>
<keyword evidence="6" id="KW-1185">Reference proteome</keyword>
<name>A0ABU0CQH4_9BACI</name>
<dbReference type="SUPFAM" id="SSF51445">
    <property type="entry name" value="(Trans)glycosidases"/>
    <property type="match status" value="1"/>
</dbReference>
<proteinExistence type="inferred from homology"/>
<feature type="domain" description="Glycoside hydrolase 35 catalytic" evidence="3">
    <location>
        <begin position="9"/>
        <end position="195"/>
    </location>
</feature>
<keyword evidence="5" id="KW-0326">Glycosidase</keyword>
<organism evidence="5 6">
    <name type="scientific">Caldalkalibacillus uzonensis</name>
    <dbReference type="NCBI Taxonomy" id="353224"/>
    <lineage>
        <taxon>Bacteria</taxon>
        <taxon>Bacillati</taxon>
        <taxon>Bacillota</taxon>
        <taxon>Bacilli</taxon>
        <taxon>Bacillales</taxon>
        <taxon>Bacillaceae</taxon>
        <taxon>Caldalkalibacillus</taxon>
    </lineage>
</organism>
<dbReference type="InterPro" id="IPR001944">
    <property type="entry name" value="Glycoside_Hdrlase_35"/>
</dbReference>
<comment type="similarity">
    <text evidence="1 2">Belongs to the glycosyl hydrolase 35 family.</text>
</comment>
<evidence type="ECO:0000259" key="4">
    <source>
        <dbReference type="Pfam" id="PF22369"/>
    </source>
</evidence>
<evidence type="ECO:0000313" key="6">
    <source>
        <dbReference type="Proteomes" id="UP001232445"/>
    </source>
</evidence>
<dbReference type="InterPro" id="IPR029062">
    <property type="entry name" value="Class_I_gatase-like"/>
</dbReference>
<dbReference type="InterPro" id="IPR054746">
    <property type="entry name" value="GLMA-like_second"/>
</dbReference>
<feature type="domain" description="GLMA-like second" evidence="4">
    <location>
        <begin position="458"/>
        <end position="591"/>
    </location>
</feature>
<dbReference type="PANTHER" id="PTHR23421">
    <property type="entry name" value="BETA-GALACTOSIDASE RELATED"/>
    <property type="match status" value="1"/>
</dbReference>
<evidence type="ECO:0000256" key="2">
    <source>
        <dbReference type="RuleBase" id="RU003679"/>
    </source>
</evidence>